<dbReference type="CDD" id="cd21442">
    <property type="entry name" value="SNARE_NTD_STX6-like"/>
    <property type="match status" value="1"/>
</dbReference>
<evidence type="ECO:0000256" key="3">
    <source>
        <dbReference type="ARBA" id="ARBA00022692"/>
    </source>
</evidence>
<dbReference type="GO" id="GO:0048193">
    <property type="term" value="P:Golgi vesicle transport"/>
    <property type="evidence" value="ECO:0007669"/>
    <property type="project" value="InterPro"/>
</dbReference>
<dbReference type="PANTHER" id="PTHR34949">
    <property type="entry name" value="OS05G0443700 PROTEIN"/>
    <property type="match status" value="1"/>
</dbReference>
<dbReference type="OrthoDB" id="1889309at2759"/>
<dbReference type="SUPFAM" id="SSF47661">
    <property type="entry name" value="t-snare proteins"/>
    <property type="match status" value="1"/>
</dbReference>
<feature type="region of interest" description="Disordered" evidence="9">
    <location>
        <begin position="150"/>
        <end position="171"/>
    </location>
</feature>
<evidence type="ECO:0000256" key="10">
    <source>
        <dbReference type="SAM" id="Phobius"/>
    </source>
</evidence>
<dbReference type="Gene3D" id="1.20.58.90">
    <property type="match status" value="1"/>
</dbReference>
<evidence type="ECO:0000313" key="12">
    <source>
        <dbReference type="EMBL" id="KAF8377619.1"/>
    </source>
</evidence>
<keyword evidence="2" id="KW-0813">Transport</keyword>
<accession>A0A834YDT0</accession>
<evidence type="ECO:0000256" key="5">
    <source>
        <dbReference type="ARBA" id="ARBA00022989"/>
    </source>
</evidence>
<keyword evidence="5 10" id="KW-1133">Transmembrane helix</keyword>
<keyword evidence="6" id="KW-0333">Golgi apparatus</keyword>
<protein>
    <recommendedName>
        <fullName evidence="11">Syntaxin 6/10/61 N-terminal domain-containing protein</fullName>
    </recommendedName>
</protein>
<comment type="caution">
    <text evidence="12">The sequence shown here is derived from an EMBL/GenBank/DDBJ whole genome shotgun (WGS) entry which is preliminary data.</text>
</comment>
<evidence type="ECO:0000256" key="7">
    <source>
        <dbReference type="ARBA" id="ARBA00023136"/>
    </source>
</evidence>
<dbReference type="OMA" id="ERDKSCM"/>
<dbReference type="InterPro" id="IPR010989">
    <property type="entry name" value="SNARE"/>
</dbReference>
<dbReference type="GO" id="GO:0005794">
    <property type="term" value="C:Golgi apparatus"/>
    <property type="evidence" value="ECO:0007669"/>
    <property type="project" value="UniProtKB-SubCell"/>
</dbReference>
<evidence type="ECO:0000256" key="9">
    <source>
        <dbReference type="SAM" id="MobiDB-lite"/>
    </source>
</evidence>
<keyword evidence="4" id="KW-0653">Protein transport</keyword>
<feature type="transmembrane region" description="Helical" evidence="10">
    <location>
        <begin position="322"/>
        <end position="340"/>
    </location>
</feature>
<dbReference type="GO" id="GO:0015031">
    <property type="term" value="P:protein transport"/>
    <property type="evidence" value="ECO:0007669"/>
    <property type="project" value="UniProtKB-KW"/>
</dbReference>
<comment type="similarity">
    <text evidence="1">Belongs to the syntaxin family.</text>
</comment>
<proteinExistence type="inferred from homology"/>
<dbReference type="InterPro" id="IPR015260">
    <property type="entry name" value="Syntaxin-6/10/61_N"/>
</dbReference>
<gene>
    <name evidence="12" type="ORF">HHK36_031001</name>
</gene>
<evidence type="ECO:0000256" key="4">
    <source>
        <dbReference type="ARBA" id="ARBA00022927"/>
    </source>
</evidence>
<evidence type="ECO:0000313" key="13">
    <source>
        <dbReference type="Proteomes" id="UP000655225"/>
    </source>
</evidence>
<name>A0A834YDT0_TETSI</name>
<evidence type="ECO:0000256" key="8">
    <source>
        <dbReference type="ARBA" id="ARBA00037801"/>
    </source>
</evidence>
<keyword evidence="3 10" id="KW-0812">Transmembrane</keyword>
<feature type="compositionally biased region" description="Basic and acidic residues" evidence="9">
    <location>
        <begin position="151"/>
        <end position="165"/>
    </location>
</feature>
<dbReference type="GO" id="GO:0016020">
    <property type="term" value="C:membrane"/>
    <property type="evidence" value="ECO:0007669"/>
    <property type="project" value="InterPro"/>
</dbReference>
<sequence>MASNFDRWEKDPFFAAAEEVQESADRMESGYRRWIHELKDASSIYDSVVLRRDLRTAVGTAKWQLEEFERAVRSSYGSSSADDDRERHYQFIGAIESQISTVENSLQESVLAEGRTSLPWVRLDEGECDELALFLTGSLADGDRIPLNVPGKDEAKNPEETHGEAMPDCSKNACHSAELGVKETGEERLHGHRRTASASADIGAWKITVADHDFDGRPDHLPPPKVQSFSVLLRAMDKTSSNLKWPKNGFRKWKGVDRNQKADTEPLQSHQLSRGIDACYERSKSCLDSCDDSYDKQIYGWFGAIHRQLQRSQYQIQYGRPLQVTFWVILVLCLIVLFLLRAI</sequence>
<comment type="subcellular location">
    <subcellularLocation>
        <location evidence="8">Golgi apparatus</location>
        <location evidence="8">trans-Golgi network membrane</location>
        <topology evidence="8">Single-pass type IV membrane protein</topology>
    </subcellularLocation>
</comment>
<dbReference type="PANTHER" id="PTHR34949:SF6">
    <property type="entry name" value="EXPRESSED PROTEIN"/>
    <property type="match status" value="1"/>
</dbReference>
<evidence type="ECO:0000256" key="1">
    <source>
        <dbReference type="ARBA" id="ARBA00009063"/>
    </source>
</evidence>
<dbReference type="Pfam" id="PF09177">
    <property type="entry name" value="STX6_10_61_N"/>
    <property type="match status" value="1"/>
</dbReference>
<evidence type="ECO:0000256" key="2">
    <source>
        <dbReference type="ARBA" id="ARBA00022448"/>
    </source>
</evidence>
<evidence type="ECO:0000259" key="11">
    <source>
        <dbReference type="Pfam" id="PF09177"/>
    </source>
</evidence>
<organism evidence="12 13">
    <name type="scientific">Tetracentron sinense</name>
    <name type="common">Spur-leaf</name>
    <dbReference type="NCBI Taxonomy" id="13715"/>
    <lineage>
        <taxon>Eukaryota</taxon>
        <taxon>Viridiplantae</taxon>
        <taxon>Streptophyta</taxon>
        <taxon>Embryophyta</taxon>
        <taxon>Tracheophyta</taxon>
        <taxon>Spermatophyta</taxon>
        <taxon>Magnoliopsida</taxon>
        <taxon>Trochodendrales</taxon>
        <taxon>Trochodendraceae</taxon>
        <taxon>Tetracentron</taxon>
    </lineage>
</organism>
<reference evidence="12 13" key="1">
    <citation type="submission" date="2020-04" db="EMBL/GenBank/DDBJ databases">
        <title>Plant Genome Project.</title>
        <authorList>
            <person name="Zhang R.-G."/>
        </authorList>
    </citation>
    <scope>NUCLEOTIDE SEQUENCE [LARGE SCALE GENOMIC DNA]</scope>
    <source>
        <strain evidence="12">YNK0</strain>
        <tissue evidence="12">Leaf</tissue>
    </source>
</reference>
<keyword evidence="13" id="KW-1185">Reference proteome</keyword>
<keyword evidence="7 10" id="KW-0472">Membrane</keyword>
<dbReference type="Proteomes" id="UP000655225">
    <property type="component" value="Unassembled WGS sequence"/>
</dbReference>
<feature type="domain" description="Syntaxin 6/10/61 N-terminal" evidence="11">
    <location>
        <begin position="11"/>
        <end position="103"/>
    </location>
</feature>
<dbReference type="AlphaFoldDB" id="A0A834YDT0"/>
<dbReference type="EMBL" id="JABCRI010000024">
    <property type="protein sequence ID" value="KAF8377619.1"/>
    <property type="molecule type" value="Genomic_DNA"/>
</dbReference>
<evidence type="ECO:0000256" key="6">
    <source>
        <dbReference type="ARBA" id="ARBA00023034"/>
    </source>
</evidence>
<dbReference type="FunFam" id="1.20.58.90:FF:000004">
    <property type="entry name" value="Syntaxin 10"/>
    <property type="match status" value="1"/>
</dbReference>